<evidence type="ECO:0000313" key="13">
    <source>
        <dbReference type="Proteomes" id="UP000009309"/>
    </source>
</evidence>
<dbReference type="NCBIfam" id="TIGR04057">
    <property type="entry name" value="SusC_RagA_signa"/>
    <property type="match status" value="1"/>
</dbReference>
<dbReference type="Gene3D" id="2.60.40.1120">
    <property type="entry name" value="Carboxypeptidase-like, regulatory domain"/>
    <property type="match status" value="1"/>
</dbReference>
<dbReference type="InterPro" id="IPR023997">
    <property type="entry name" value="TonB-dep_OMP_SusC/RagA_CS"/>
</dbReference>
<dbReference type="InterPro" id="IPR000531">
    <property type="entry name" value="Beta-barrel_TonB"/>
</dbReference>
<dbReference type="Proteomes" id="UP000009309">
    <property type="component" value="Unassembled WGS sequence"/>
</dbReference>
<dbReference type="Gene3D" id="2.40.170.20">
    <property type="entry name" value="TonB-dependent receptor, beta-barrel domain"/>
    <property type="match status" value="1"/>
</dbReference>
<dbReference type="Pfam" id="PF13715">
    <property type="entry name" value="CarbopepD_reg_2"/>
    <property type="match status" value="1"/>
</dbReference>
<dbReference type="NCBIfam" id="TIGR04056">
    <property type="entry name" value="OMP_RagA_SusC"/>
    <property type="match status" value="1"/>
</dbReference>
<keyword evidence="6 8" id="KW-0472">Membrane</keyword>
<evidence type="ECO:0000259" key="10">
    <source>
        <dbReference type="Pfam" id="PF00593"/>
    </source>
</evidence>
<dbReference type="Pfam" id="PF00593">
    <property type="entry name" value="TonB_dep_Rec_b-barrel"/>
    <property type="match status" value="1"/>
</dbReference>
<keyword evidence="5 9" id="KW-0798">TonB box</keyword>
<evidence type="ECO:0000256" key="1">
    <source>
        <dbReference type="ARBA" id="ARBA00004571"/>
    </source>
</evidence>
<keyword evidence="13" id="KW-1185">Reference proteome</keyword>
<keyword evidence="4 8" id="KW-0812">Transmembrane</keyword>
<dbReference type="Gene3D" id="2.170.130.10">
    <property type="entry name" value="TonB-dependent receptor, plug domain"/>
    <property type="match status" value="1"/>
</dbReference>
<dbReference type="AlphaFoldDB" id="I2GFL0"/>
<keyword evidence="12" id="KW-0675">Receptor</keyword>
<dbReference type="InterPro" id="IPR008969">
    <property type="entry name" value="CarboxyPept-like_regulatory"/>
</dbReference>
<dbReference type="OrthoDB" id="9768177at2"/>
<evidence type="ECO:0000256" key="7">
    <source>
        <dbReference type="ARBA" id="ARBA00023237"/>
    </source>
</evidence>
<keyword evidence="2 8" id="KW-0813">Transport</keyword>
<proteinExistence type="inferred from homology"/>
<evidence type="ECO:0000256" key="6">
    <source>
        <dbReference type="ARBA" id="ARBA00023136"/>
    </source>
</evidence>
<dbReference type="eggNOG" id="COG4771">
    <property type="taxonomic scope" value="Bacteria"/>
</dbReference>
<evidence type="ECO:0000256" key="9">
    <source>
        <dbReference type="RuleBase" id="RU003357"/>
    </source>
</evidence>
<keyword evidence="3 8" id="KW-1134">Transmembrane beta strand</keyword>
<dbReference type="InterPro" id="IPR039426">
    <property type="entry name" value="TonB-dep_rcpt-like"/>
</dbReference>
<comment type="caution">
    <text evidence="12">The sequence shown here is derived from an EMBL/GenBank/DDBJ whole genome shotgun (WGS) entry which is preliminary data.</text>
</comment>
<comment type="similarity">
    <text evidence="8 9">Belongs to the TonB-dependent receptor family.</text>
</comment>
<dbReference type="InterPro" id="IPR023996">
    <property type="entry name" value="TonB-dep_OMP_SusC/RagA"/>
</dbReference>
<sequence length="1079" mass="117094">MRSTRLLIPLLLVFVAFGQVLAQGRVIKGRITSTEDGAALPGVNVSIKGTTIGTVTNAEGAYSLNVPAERLNGTLVFSFIGMKTEEVPVGTQSTISVALKPGEMALSEVVVTALGFKESADRLGSTASKIEARDIVRSGETGLINGMAGKAAGVQITRSAGDPGAGSYIQIRGQNTITGSTQPLVIVDGIPISNSTLGDQAAGVTQQSRLNDLNPDDIASMQVLKGASAAALWGSRAANGVIVITTKKGAEGRLNISLGSTVSFDRPNRLHPLHETYGQGSGGRYDPNGSFTWGDRIADRSGAADVVKTDGEFFKAYNGNTYYPILQKNSRETYHDERRDAVFRTGTYIDNNLSLSGGGDKGTFYLSLSDLRQQGILNGQSDYNRSTVRFNTERWFSDIVKATTNATYARTTSNRVQRSNSINGLYIGMLRTPPDFDSRGYKGDYYASPTASPIPNRQRTFRRYLGNSANPVYNDPLWAINELTNSTEVDRFILSSELLIKPVDWFDLTARGGIDSYTDLRITNYPVSSAINNGLGSFEENILKETELNADLIGRFNKNITPHITGNLVVGFNVNDRKYLNLGGTMNTFIIPDAPPNFSNSLQANDQAYTTTTHRRTARLYSTLNLGFYEQLFVNLSVAGEAGSTFGSASKSTFYYPSADVAWQFTQLPLLSNSRILTFGKLRASYGVVGVQPDAYRNTTTFINASFGSWGGPASGSGYGNGAFVRSNRQGDPNLRPERKSEWELGTDLRFLNNRLTAGFTYYQNEIVDLLLDVAVAGSTGYTQKYTNAGSMTNKGMELELNYNLFRQRDFTMNVFANWSRNVNRVTNLAGTDIITLGGFSSTASTVAKTGYAMSALYGGVYLRNADGTLSLNENGFPRIAPSFGVIGDPNPDWRGGFGTNLTYKGVSLNVLFETSQGGDFYTGTQGVLYHFGTHRDVGNDVTLAQDLKNYAGRVVPAGSTVRGNIGDFGAGPVLLDESYYTSIGGGFSTLVEQFIRDGSWTRIRELSLGYSLRSPGFRKKTKLQSIDFTVTGRNPVLWTKIVGIDPETALNGASNSRGQDYFNSPNTRSLVFSIKINY</sequence>
<reference evidence="12 13" key="1">
    <citation type="journal article" date="2012" name="J. Bacteriol.">
        <title>Genome Sequence of the Filamentous Bacterium Fibrisoma limi BUZ 3T.</title>
        <authorList>
            <person name="Filippini M."/>
            <person name="Qi W."/>
            <person name="Jaenicke S."/>
            <person name="Goesmann A."/>
            <person name="Smits T.H."/>
            <person name="Bagheri H.C."/>
        </authorList>
    </citation>
    <scope>NUCLEOTIDE SEQUENCE [LARGE SCALE GENOMIC DNA]</scope>
    <source>
        <strain evidence="13">BUZ 3T</strain>
    </source>
</reference>
<evidence type="ECO:0000256" key="8">
    <source>
        <dbReference type="PROSITE-ProRule" id="PRU01360"/>
    </source>
</evidence>
<evidence type="ECO:0000256" key="5">
    <source>
        <dbReference type="ARBA" id="ARBA00023077"/>
    </source>
</evidence>
<dbReference type="EMBL" id="CAIT01000005">
    <property type="protein sequence ID" value="CCH52685.1"/>
    <property type="molecule type" value="Genomic_DNA"/>
</dbReference>
<dbReference type="Pfam" id="PF07715">
    <property type="entry name" value="Plug"/>
    <property type="match status" value="1"/>
</dbReference>
<comment type="subcellular location">
    <subcellularLocation>
        <location evidence="1 8">Cell outer membrane</location>
        <topology evidence="1 8">Multi-pass membrane protein</topology>
    </subcellularLocation>
</comment>
<dbReference type="InterPro" id="IPR012910">
    <property type="entry name" value="Plug_dom"/>
</dbReference>
<dbReference type="RefSeq" id="WP_009281269.1">
    <property type="nucleotide sequence ID" value="NZ_CAIT01000005.1"/>
</dbReference>
<feature type="domain" description="TonB-dependent receptor-like beta-barrel" evidence="10">
    <location>
        <begin position="438"/>
        <end position="923"/>
    </location>
</feature>
<dbReference type="SUPFAM" id="SSF56935">
    <property type="entry name" value="Porins"/>
    <property type="match status" value="1"/>
</dbReference>
<dbReference type="STRING" id="1185876.BN8_01703"/>
<dbReference type="PROSITE" id="PS52016">
    <property type="entry name" value="TONB_DEPENDENT_REC_3"/>
    <property type="match status" value="1"/>
</dbReference>
<accession>I2GFL0</accession>
<evidence type="ECO:0000256" key="4">
    <source>
        <dbReference type="ARBA" id="ARBA00022692"/>
    </source>
</evidence>
<evidence type="ECO:0000259" key="11">
    <source>
        <dbReference type="Pfam" id="PF07715"/>
    </source>
</evidence>
<dbReference type="GO" id="GO:0009279">
    <property type="term" value="C:cell outer membrane"/>
    <property type="evidence" value="ECO:0007669"/>
    <property type="project" value="UniProtKB-SubCell"/>
</dbReference>
<evidence type="ECO:0000313" key="12">
    <source>
        <dbReference type="EMBL" id="CCH52685.1"/>
    </source>
</evidence>
<dbReference type="SUPFAM" id="SSF49464">
    <property type="entry name" value="Carboxypeptidase regulatory domain-like"/>
    <property type="match status" value="1"/>
</dbReference>
<organism evidence="12 13">
    <name type="scientific">Fibrisoma limi BUZ 3</name>
    <dbReference type="NCBI Taxonomy" id="1185876"/>
    <lineage>
        <taxon>Bacteria</taxon>
        <taxon>Pseudomonadati</taxon>
        <taxon>Bacteroidota</taxon>
        <taxon>Cytophagia</taxon>
        <taxon>Cytophagales</taxon>
        <taxon>Spirosomataceae</taxon>
        <taxon>Fibrisoma</taxon>
    </lineage>
</organism>
<evidence type="ECO:0000256" key="2">
    <source>
        <dbReference type="ARBA" id="ARBA00022448"/>
    </source>
</evidence>
<keyword evidence="7 8" id="KW-0998">Cell outer membrane</keyword>
<dbReference type="InterPro" id="IPR036942">
    <property type="entry name" value="Beta-barrel_TonB_sf"/>
</dbReference>
<name>I2GFL0_9BACT</name>
<protein>
    <submittedName>
        <fullName evidence="12">TonB-dependent receptor plug</fullName>
    </submittedName>
</protein>
<evidence type="ECO:0000256" key="3">
    <source>
        <dbReference type="ARBA" id="ARBA00022452"/>
    </source>
</evidence>
<dbReference type="eggNOG" id="COG4206">
    <property type="taxonomic scope" value="Bacteria"/>
</dbReference>
<feature type="domain" description="TonB-dependent receptor plug" evidence="11">
    <location>
        <begin position="125"/>
        <end position="241"/>
    </location>
</feature>
<dbReference type="InterPro" id="IPR037066">
    <property type="entry name" value="Plug_dom_sf"/>
</dbReference>
<gene>
    <name evidence="12" type="primary">cirA5</name>
    <name evidence="12" type="ORF">BN8_01703</name>
</gene>